<evidence type="ECO:0000313" key="3">
    <source>
        <dbReference type="Proteomes" id="UP000198797"/>
    </source>
</evidence>
<organism evidence="2 3">
    <name type="scientific">Micromonospora matsumotoense</name>
    <dbReference type="NCBI Taxonomy" id="121616"/>
    <lineage>
        <taxon>Bacteria</taxon>
        <taxon>Bacillati</taxon>
        <taxon>Actinomycetota</taxon>
        <taxon>Actinomycetes</taxon>
        <taxon>Micromonosporales</taxon>
        <taxon>Micromonosporaceae</taxon>
        <taxon>Micromonospora</taxon>
    </lineage>
</organism>
<evidence type="ECO:0000313" key="2">
    <source>
        <dbReference type="EMBL" id="SCF41867.1"/>
    </source>
</evidence>
<dbReference type="AlphaFoldDB" id="A0A1C5A9H3"/>
<name>A0A1C5A9H3_9ACTN</name>
<reference evidence="3" key="1">
    <citation type="submission" date="2016-06" db="EMBL/GenBank/DDBJ databases">
        <authorList>
            <person name="Varghese N."/>
            <person name="Submissions Spin"/>
        </authorList>
    </citation>
    <scope>NUCLEOTIDE SEQUENCE [LARGE SCALE GENOMIC DNA]</scope>
    <source>
        <strain evidence="3">DSM 44100</strain>
    </source>
</reference>
<keyword evidence="3" id="KW-1185">Reference proteome</keyword>
<protein>
    <submittedName>
        <fullName evidence="2">Uncharacterized protein</fullName>
    </submittedName>
</protein>
<feature type="region of interest" description="Disordered" evidence="1">
    <location>
        <begin position="56"/>
        <end position="92"/>
    </location>
</feature>
<sequence>MSSMWLFIVISPLLLAAIVLAAVSITALFLARPEDVPAVTTTFVNAFTKLVERIRIAPPGRRTTPPTTPSPTPAAAAPTTAQADDATAQDAT</sequence>
<accession>A0A1C5A9H3</accession>
<dbReference type="STRING" id="121616.GA0070216_1153"/>
<dbReference type="EMBL" id="FMCU01000015">
    <property type="protein sequence ID" value="SCF41867.1"/>
    <property type="molecule type" value="Genomic_DNA"/>
</dbReference>
<evidence type="ECO:0000256" key="1">
    <source>
        <dbReference type="SAM" id="MobiDB-lite"/>
    </source>
</evidence>
<gene>
    <name evidence="2" type="ORF">GA0070216_1153</name>
</gene>
<dbReference type="Proteomes" id="UP000198797">
    <property type="component" value="Unassembled WGS sequence"/>
</dbReference>
<proteinExistence type="predicted"/>
<feature type="compositionally biased region" description="Low complexity" evidence="1">
    <location>
        <begin position="73"/>
        <end position="92"/>
    </location>
</feature>